<dbReference type="Gene3D" id="3.30.429.10">
    <property type="entry name" value="Macrophage Migration Inhibitory Factor"/>
    <property type="match status" value="1"/>
</dbReference>
<dbReference type="Proteomes" id="UP000245429">
    <property type="component" value="Chromosome"/>
</dbReference>
<evidence type="ECO:0000259" key="2">
    <source>
        <dbReference type="Pfam" id="PF01361"/>
    </source>
</evidence>
<feature type="domain" description="4-oxalocrotonate tautomerase-like" evidence="2">
    <location>
        <begin position="8"/>
        <end position="58"/>
    </location>
</feature>
<dbReference type="KEGG" id="fse:DI487_06945"/>
<accession>A0A2U8QTW1</accession>
<dbReference type="OrthoDB" id="9804803at2"/>
<dbReference type="EMBL" id="CP029463">
    <property type="protein sequence ID" value="AWM13622.1"/>
    <property type="molecule type" value="Genomic_DNA"/>
</dbReference>
<evidence type="ECO:0000313" key="3">
    <source>
        <dbReference type="EMBL" id="AWM13622.1"/>
    </source>
</evidence>
<dbReference type="RefSeq" id="WP_109568990.1">
    <property type="nucleotide sequence ID" value="NZ_CP029463.1"/>
</dbReference>
<sequence length="67" mass="7697">MPIITFESGKISEEKKRELLQKLVEVGVEVTGTPKEYFVVKIHEYPDDNFAMAGETVTQIKEKLQKK</sequence>
<evidence type="ECO:0000256" key="1">
    <source>
        <dbReference type="ARBA" id="ARBA00023235"/>
    </source>
</evidence>
<dbReference type="Pfam" id="PF01361">
    <property type="entry name" value="Tautomerase"/>
    <property type="match status" value="1"/>
</dbReference>
<dbReference type="GO" id="GO:0016853">
    <property type="term" value="F:isomerase activity"/>
    <property type="evidence" value="ECO:0007669"/>
    <property type="project" value="UniProtKB-KW"/>
</dbReference>
<gene>
    <name evidence="3" type="ORF">DI487_06945</name>
</gene>
<keyword evidence="1" id="KW-0413">Isomerase</keyword>
<reference evidence="3 4" key="1">
    <citation type="submission" date="2018-05" db="EMBL/GenBank/DDBJ databases">
        <title>Flavobacterium sp. MEBiC07310.</title>
        <authorList>
            <person name="Baek K."/>
        </authorList>
    </citation>
    <scope>NUCLEOTIDE SEQUENCE [LARGE SCALE GENOMIC DNA]</scope>
    <source>
        <strain evidence="3 4">MEBiC07310</strain>
    </source>
</reference>
<evidence type="ECO:0000313" key="4">
    <source>
        <dbReference type="Proteomes" id="UP000245429"/>
    </source>
</evidence>
<dbReference type="InterPro" id="IPR014347">
    <property type="entry name" value="Tautomerase/MIF_sf"/>
</dbReference>
<name>A0A2U8QTW1_9FLAO</name>
<keyword evidence="4" id="KW-1185">Reference proteome</keyword>
<protein>
    <submittedName>
        <fullName evidence="3">4-oxalocrotonate tautomerase</fullName>
    </submittedName>
</protein>
<dbReference type="AlphaFoldDB" id="A0A2U8QTW1"/>
<proteinExistence type="predicted"/>
<dbReference type="SUPFAM" id="SSF55331">
    <property type="entry name" value="Tautomerase/MIF"/>
    <property type="match status" value="1"/>
</dbReference>
<organism evidence="3 4">
    <name type="scientific">Flavobacterium sediminis</name>
    <dbReference type="NCBI Taxonomy" id="2201181"/>
    <lineage>
        <taxon>Bacteria</taxon>
        <taxon>Pseudomonadati</taxon>
        <taxon>Bacteroidota</taxon>
        <taxon>Flavobacteriia</taxon>
        <taxon>Flavobacteriales</taxon>
        <taxon>Flavobacteriaceae</taxon>
        <taxon>Flavobacterium</taxon>
    </lineage>
</organism>
<dbReference type="InterPro" id="IPR004370">
    <property type="entry name" value="4-OT-like_dom"/>
</dbReference>
<dbReference type="NCBIfam" id="NF041920">
    <property type="entry name" value="DmpI"/>
    <property type="match status" value="1"/>
</dbReference>